<dbReference type="Proteomes" id="UP001176806">
    <property type="component" value="Unassembled WGS sequence"/>
</dbReference>
<accession>A0ABT8WRA6</accession>
<keyword evidence="3 5" id="KW-1133">Transmembrane helix</keyword>
<evidence type="ECO:0000256" key="2">
    <source>
        <dbReference type="ARBA" id="ARBA00022692"/>
    </source>
</evidence>
<keyword evidence="2 5" id="KW-0812">Transmembrane</keyword>
<reference evidence="7" key="1">
    <citation type="submission" date="2023-07" db="EMBL/GenBank/DDBJ databases">
        <title>Two novel species in the genus Flavivirga.</title>
        <authorList>
            <person name="Kwon K."/>
        </authorList>
    </citation>
    <scope>NUCLEOTIDE SEQUENCE</scope>
    <source>
        <strain evidence="7">KACC 14158</strain>
    </source>
</reference>
<evidence type="ECO:0000256" key="4">
    <source>
        <dbReference type="ARBA" id="ARBA00023136"/>
    </source>
</evidence>
<dbReference type="RefSeq" id="WP_303302938.1">
    <property type="nucleotide sequence ID" value="NZ_BAABDA010000050.1"/>
</dbReference>
<organism evidence="7 8">
    <name type="scientific">Flavivirga jejuensis</name>
    <dbReference type="NCBI Taxonomy" id="870487"/>
    <lineage>
        <taxon>Bacteria</taxon>
        <taxon>Pseudomonadati</taxon>
        <taxon>Bacteroidota</taxon>
        <taxon>Flavobacteriia</taxon>
        <taxon>Flavobacteriales</taxon>
        <taxon>Flavobacteriaceae</taxon>
        <taxon>Flavivirga</taxon>
    </lineage>
</organism>
<sequence length="151" mass="17248">MEIKAKTKKIILEIICFLLVLLFFYAALSKLFAFSDFQKQLAGSPIVKDYSYLVAWSIPTIEILISLMIIIPKFRMLGLFAFFSLMVMFTTYLILVLNFVDKKDIPCACGGVISNLGWRNHIYFNLFFIGIAVIGIIIFNAQKRKQILSMG</sequence>
<dbReference type="Pfam" id="PF07291">
    <property type="entry name" value="MauE"/>
    <property type="match status" value="1"/>
</dbReference>
<keyword evidence="4 5" id="KW-0472">Membrane</keyword>
<name>A0ABT8WRA6_9FLAO</name>
<evidence type="ECO:0000256" key="1">
    <source>
        <dbReference type="ARBA" id="ARBA00004141"/>
    </source>
</evidence>
<feature type="transmembrane region" description="Helical" evidence="5">
    <location>
        <begin position="53"/>
        <end position="71"/>
    </location>
</feature>
<evidence type="ECO:0000256" key="5">
    <source>
        <dbReference type="SAM" id="Phobius"/>
    </source>
</evidence>
<feature type="transmembrane region" description="Helical" evidence="5">
    <location>
        <begin position="120"/>
        <end position="141"/>
    </location>
</feature>
<evidence type="ECO:0000313" key="7">
    <source>
        <dbReference type="EMBL" id="MDO5975722.1"/>
    </source>
</evidence>
<gene>
    <name evidence="7" type="ORF">Q4Q40_16125</name>
</gene>
<protein>
    <submittedName>
        <fullName evidence="7">MauE/DoxX family redox-associated membrane protein</fullName>
    </submittedName>
</protein>
<evidence type="ECO:0000313" key="8">
    <source>
        <dbReference type="Proteomes" id="UP001176806"/>
    </source>
</evidence>
<dbReference type="InterPro" id="IPR009908">
    <property type="entry name" value="Methylamine_util_MauE"/>
</dbReference>
<keyword evidence="8" id="KW-1185">Reference proteome</keyword>
<dbReference type="EMBL" id="JAUOEL010000005">
    <property type="protein sequence ID" value="MDO5975722.1"/>
    <property type="molecule type" value="Genomic_DNA"/>
</dbReference>
<feature type="domain" description="Methylamine utilisation protein MauE" evidence="6">
    <location>
        <begin position="9"/>
        <end position="137"/>
    </location>
</feature>
<comment type="subcellular location">
    <subcellularLocation>
        <location evidence="1">Membrane</location>
        <topology evidence="1">Multi-pass membrane protein</topology>
    </subcellularLocation>
</comment>
<evidence type="ECO:0000259" key="6">
    <source>
        <dbReference type="Pfam" id="PF07291"/>
    </source>
</evidence>
<feature type="transmembrane region" description="Helical" evidence="5">
    <location>
        <begin position="78"/>
        <end position="100"/>
    </location>
</feature>
<proteinExistence type="predicted"/>
<comment type="caution">
    <text evidence="7">The sequence shown here is derived from an EMBL/GenBank/DDBJ whole genome shotgun (WGS) entry which is preliminary data.</text>
</comment>
<evidence type="ECO:0000256" key="3">
    <source>
        <dbReference type="ARBA" id="ARBA00022989"/>
    </source>
</evidence>
<feature type="transmembrane region" description="Helical" evidence="5">
    <location>
        <begin position="12"/>
        <end position="33"/>
    </location>
</feature>